<dbReference type="PANTHER" id="PTHR46797">
    <property type="entry name" value="HTH-TYPE TRANSCRIPTIONAL REGULATOR"/>
    <property type="match status" value="1"/>
</dbReference>
<gene>
    <name evidence="3" type="ORF">CAL24_23535</name>
</gene>
<dbReference type="SMART" id="SM00530">
    <property type="entry name" value="HTH_XRE"/>
    <property type="match status" value="1"/>
</dbReference>
<name>A0A261V845_9BORD</name>
<reference evidence="4" key="1">
    <citation type="submission" date="2017-05" db="EMBL/GenBank/DDBJ databases">
        <title>Complete and WGS of Bordetella genogroups.</title>
        <authorList>
            <person name="Spilker T."/>
            <person name="Lipuma J."/>
        </authorList>
    </citation>
    <scope>NUCLEOTIDE SEQUENCE [LARGE SCALE GENOMIC DNA]</scope>
    <source>
        <strain evidence="4">AU8256</strain>
    </source>
</reference>
<dbReference type="SUPFAM" id="SSF51182">
    <property type="entry name" value="RmlC-like cupins"/>
    <property type="match status" value="1"/>
</dbReference>
<dbReference type="Pfam" id="PF01381">
    <property type="entry name" value="HTH_3"/>
    <property type="match status" value="1"/>
</dbReference>
<dbReference type="GO" id="GO:0003700">
    <property type="term" value="F:DNA-binding transcription factor activity"/>
    <property type="evidence" value="ECO:0007669"/>
    <property type="project" value="TreeGrafter"/>
</dbReference>
<feature type="domain" description="HTH cro/C1-type" evidence="2">
    <location>
        <begin position="25"/>
        <end position="79"/>
    </location>
</feature>
<dbReference type="InterPro" id="IPR013096">
    <property type="entry name" value="Cupin_2"/>
</dbReference>
<dbReference type="CDD" id="cd00093">
    <property type="entry name" value="HTH_XRE"/>
    <property type="match status" value="1"/>
</dbReference>
<dbReference type="Proteomes" id="UP000215633">
    <property type="component" value="Unassembled WGS sequence"/>
</dbReference>
<evidence type="ECO:0000313" key="4">
    <source>
        <dbReference type="Proteomes" id="UP000215633"/>
    </source>
</evidence>
<evidence type="ECO:0000313" key="3">
    <source>
        <dbReference type="EMBL" id="OZI69782.1"/>
    </source>
</evidence>
<evidence type="ECO:0000259" key="2">
    <source>
        <dbReference type="PROSITE" id="PS50943"/>
    </source>
</evidence>
<dbReference type="GO" id="GO:0005829">
    <property type="term" value="C:cytosol"/>
    <property type="evidence" value="ECO:0007669"/>
    <property type="project" value="TreeGrafter"/>
</dbReference>
<protein>
    <recommendedName>
        <fullName evidence="2">HTH cro/C1-type domain-containing protein</fullName>
    </recommendedName>
</protein>
<dbReference type="SUPFAM" id="SSF47413">
    <property type="entry name" value="lambda repressor-like DNA-binding domains"/>
    <property type="match status" value="1"/>
</dbReference>
<dbReference type="InterPro" id="IPR011051">
    <property type="entry name" value="RmlC_Cupin_sf"/>
</dbReference>
<dbReference type="Pfam" id="PF07883">
    <property type="entry name" value="Cupin_2"/>
    <property type="match status" value="1"/>
</dbReference>
<dbReference type="CDD" id="cd02209">
    <property type="entry name" value="cupin_XRE_C"/>
    <property type="match status" value="1"/>
</dbReference>
<dbReference type="InterPro" id="IPR014710">
    <property type="entry name" value="RmlC-like_jellyroll"/>
</dbReference>
<sequence length="200" mass="21963">MTTNAVPTLQAELTDESALWIGTEVKNLRKARGYSLQVLSERCGKSISYLSQLERGVSRPTIGALQEIARALDVQISWFFPQGLPVDPSDDGIVVRAESRRRLSFAGGIADYLLSPNLSGQLELVMCVLEPGADSGEAYVHRGEEAGLVVRGTMELWVGDKYFLLNAGDSFSFASTQLHRYRNPGLINTEVVWAITPPTY</sequence>
<comment type="caution">
    <text evidence="3">The sequence shown here is derived from an EMBL/GenBank/DDBJ whole genome shotgun (WGS) entry which is preliminary data.</text>
</comment>
<proteinExistence type="predicted"/>
<dbReference type="Gene3D" id="1.10.260.40">
    <property type="entry name" value="lambda repressor-like DNA-binding domains"/>
    <property type="match status" value="1"/>
</dbReference>
<evidence type="ECO:0000256" key="1">
    <source>
        <dbReference type="ARBA" id="ARBA00023125"/>
    </source>
</evidence>
<accession>A0A261V845</accession>
<dbReference type="PROSITE" id="PS50943">
    <property type="entry name" value="HTH_CROC1"/>
    <property type="match status" value="1"/>
</dbReference>
<dbReference type="Gene3D" id="2.60.120.10">
    <property type="entry name" value="Jelly Rolls"/>
    <property type="match status" value="1"/>
</dbReference>
<keyword evidence="1" id="KW-0238">DNA-binding</keyword>
<dbReference type="EMBL" id="NEVT01000009">
    <property type="protein sequence ID" value="OZI69782.1"/>
    <property type="molecule type" value="Genomic_DNA"/>
</dbReference>
<dbReference type="AlphaFoldDB" id="A0A261V845"/>
<dbReference type="InterPro" id="IPR050807">
    <property type="entry name" value="TransReg_Diox_bact_type"/>
</dbReference>
<organism evidence="3 4">
    <name type="scientific">Bordetella genomosp. 2</name>
    <dbReference type="NCBI Taxonomy" id="1983456"/>
    <lineage>
        <taxon>Bacteria</taxon>
        <taxon>Pseudomonadati</taxon>
        <taxon>Pseudomonadota</taxon>
        <taxon>Betaproteobacteria</taxon>
        <taxon>Burkholderiales</taxon>
        <taxon>Alcaligenaceae</taxon>
        <taxon>Bordetella</taxon>
    </lineage>
</organism>
<keyword evidence="4" id="KW-1185">Reference proteome</keyword>
<dbReference type="PANTHER" id="PTHR46797:SF2">
    <property type="entry name" value="TRANSCRIPTIONAL REGULATOR"/>
    <property type="match status" value="1"/>
</dbReference>
<dbReference type="InterPro" id="IPR001387">
    <property type="entry name" value="Cro/C1-type_HTH"/>
</dbReference>
<dbReference type="InterPro" id="IPR010982">
    <property type="entry name" value="Lambda_DNA-bd_dom_sf"/>
</dbReference>
<dbReference type="GO" id="GO:0003677">
    <property type="term" value="F:DNA binding"/>
    <property type="evidence" value="ECO:0007669"/>
    <property type="project" value="UniProtKB-KW"/>
</dbReference>